<feature type="transmembrane region" description="Helical" evidence="1">
    <location>
        <begin position="220"/>
        <end position="238"/>
    </location>
</feature>
<dbReference type="InterPro" id="IPR007820">
    <property type="entry name" value="AbrB_fam"/>
</dbReference>
<dbReference type="KEGG" id="paqt:E8L99_18995"/>
<feature type="transmembrane region" description="Helical" evidence="1">
    <location>
        <begin position="97"/>
        <end position="117"/>
    </location>
</feature>
<name>A0A4D7QYG0_9HYPH</name>
<dbReference type="EMBL" id="CP039865">
    <property type="protein sequence ID" value="QCK88872.1"/>
    <property type="molecule type" value="Genomic_DNA"/>
</dbReference>
<gene>
    <name evidence="2" type="ORF">E8L99_18995</name>
</gene>
<proteinExistence type="predicted"/>
<feature type="transmembrane region" description="Helical" evidence="1">
    <location>
        <begin position="244"/>
        <end position="262"/>
    </location>
</feature>
<accession>A0A4D7QYG0</accession>
<dbReference type="GO" id="GO:0010468">
    <property type="term" value="P:regulation of gene expression"/>
    <property type="evidence" value="ECO:0007669"/>
    <property type="project" value="InterPro"/>
</dbReference>
<feature type="transmembrane region" description="Helical" evidence="1">
    <location>
        <begin position="195"/>
        <end position="213"/>
    </location>
</feature>
<sequence>MDKLRSGPFGPSRFPYRRFGLALALGLAGGTLFAFARLPLPWMLGAMTICTLAALLRAPVGAPPIIRPPMSAIIGVMLGSGFSPSILANIGGWVPTLIGLVVFMIACGVTVVAYFRLVGGYDWTTSFFSGMPGGLVEMVTYGEERGGDARVIALVHSSRILMVVMTLPFAIQWIEGVAINRAAGSVSITNAPLSTWGWLIGCAVVGVYVGRLLRLPASVLLGPMLASALVHLSGLSDFKPPFEVINVAQLVLGVVIGCRFAGTASATVMRILALSVGSTIILLCWMTGFAYVVSRFSSYDMESLVLAYSPGGLAEMSLIAVSLHAEVAFVAAHHVVRVFLVMISAPLLFKIIGQPAGSPPPAD</sequence>
<dbReference type="AlphaFoldDB" id="A0A4D7QYG0"/>
<feature type="transmembrane region" description="Helical" evidence="1">
    <location>
        <begin position="42"/>
        <end position="60"/>
    </location>
</feature>
<dbReference type="GO" id="GO:0016020">
    <property type="term" value="C:membrane"/>
    <property type="evidence" value="ECO:0007669"/>
    <property type="project" value="InterPro"/>
</dbReference>
<feature type="transmembrane region" description="Helical" evidence="1">
    <location>
        <begin position="335"/>
        <end position="353"/>
    </location>
</feature>
<keyword evidence="1" id="KW-1133">Transmembrane helix</keyword>
<dbReference type="PANTHER" id="PTHR38457">
    <property type="entry name" value="REGULATOR ABRB-RELATED"/>
    <property type="match status" value="1"/>
</dbReference>
<protein>
    <submittedName>
        <fullName evidence="2">AbrB family transcriptional regulator</fullName>
    </submittedName>
</protein>
<dbReference type="PIRSF" id="PIRSF038991">
    <property type="entry name" value="Protein_AbrB"/>
    <property type="match status" value="1"/>
</dbReference>
<feature type="transmembrane region" description="Helical" evidence="1">
    <location>
        <begin position="72"/>
        <end position="91"/>
    </location>
</feature>
<dbReference type="Pfam" id="PF05145">
    <property type="entry name" value="AbrB"/>
    <property type="match status" value="1"/>
</dbReference>
<dbReference type="InterPro" id="IPR017516">
    <property type="entry name" value="AbrB_dup"/>
</dbReference>
<feature type="transmembrane region" description="Helical" evidence="1">
    <location>
        <begin position="305"/>
        <end position="323"/>
    </location>
</feature>
<evidence type="ECO:0000313" key="2">
    <source>
        <dbReference type="EMBL" id="QCK88872.1"/>
    </source>
</evidence>
<reference evidence="2 3" key="1">
    <citation type="submission" date="2019-04" db="EMBL/GenBank/DDBJ databases">
        <title>Phreatobacter aquaticus sp. nov.</title>
        <authorList>
            <person name="Choi A."/>
            <person name="Baek K."/>
        </authorList>
    </citation>
    <scope>NUCLEOTIDE SEQUENCE [LARGE SCALE GENOMIC DNA]</scope>
    <source>
        <strain evidence="2 3">NMCR1094</strain>
    </source>
</reference>
<keyword evidence="1" id="KW-0812">Transmembrane</keyword>
<dbReference type="NCBIfam" id="TIGR03082">
    <property type="entry name" value="Gneg_AbrB_dup"/>
    <property type="match status" value="2"/>
</dbReference>
<evidence type="ECO:0000256" key="1">
    <source>
        <dbReference type="SAM" id="Phobius"/>
    </source>
</evidence>
<feature type="transmembrane region" description="Helical" evidence="1">
    <location>
        <begin position="271"/>
        <end position="293"/>
    </location>
</feature>
<organism evidence="2 3">
    <name type="scientific">Phreatobacter aquaticus</name>
    <dbReference type="NCBI Taxonomy" id="2570229"/>
    <lineage>
        <taxon>Bacteria</taxon>
        <taxon>Pseudomonadati</taxon>
        <taxon>Pseudomonadota</taxon>
        <taxon>Alphaproteobacteria</taxon>
        <taxon>Hyphomicrobiales</taxon>
        <taxon>Phreatobacteraceae</taxon>
        <taxon>Phreatobacter</taxon>
    </lineage>
</organism>
<feature type="transmembrane region" description="Helical" evidence="1">
    <location>
        <begin position="160"/>
        <end position="183"/>
    </location>
</feature>
<evidence type="ECO:0000313" key="3">
    <source>
        <dbReference type="Proteomes" id="UP000298588"/>
    </source>
</evidence>
<keyword evidence="3" id="KW-1185">Reference proteome</keyword>
<dbReference type="Proteomes" id="UP000298588">
    <property type="component" value="Chromosome"/>
</dbReference>
<dbReference type="PANTHER" id="PTHR38457:SF1">
    <property type="entry name" value="REGULATOR ABRB-RELATED"/>
    <property type="match status" value="1"/>
</dbReference>
<keyword evidence="1" id="KW-0472">Membrane</keyword>
<feature type="transmembrane region" description="Helical" evidence="1">
    <location>
        <begin position="20"/>
        <end position="36"/>
    </location>
</feature>
<dbReference type="OrthoDB" id="7157734at2"/>